<dbReference type="RefSeq" id="WP_212697091.1">
    <property type="nucleotide sequence ID" value="NZ_CP058649.1"/>
</dbReference>
<dbReference type="Proteomes" id="UP000683246">
    <property type="component" value="Chromosome"/>
</dbReference>
<keyword evidence="6 7" id="KW-0472">Membrane</keyword>
<evidence type="ECO:0000313" key="10">
    <source>
        <dbReference type="Proteomes" id="UP000683246"/>
    </source>
</evidence>
<evidence type="ECO:0000256" key="6">
    <source>
        <dbReference type="ARBA" id="ARBA00023136"/>
    </source>
</evidence>
<comment type="similarity">
    <text evidence="7">Belongs to the binding-protein-dependent transport system permease family.</text>
</comment>
<dbReference type="InterPro" id="IPR050809">
    <property type="entry name" value="UgpAE/MalFG_permease"/>
</dbReference>
<evidence type="ECO:0000256" key="1">
    <source>
        <dbReference type="ARBA" id="ARBA00004651"/>
    </source>
</evidence>
<feature type="transmembrane region" description="Helical" evidence="7">
    <location>
        <begin position="52"/>
        <end position="82"/>
    </location>
</feature>
<dbReference type="InterPro" id="IPR035906">
    <property type="entry name" value="MetI-like_sf"/>
</dbReference>
<dbReference type="PANTHER" id="PTHR43227">
    <property type="entry name" value="BLL4140 PROTEIN"/>
    <property type="match status" value="1"/>
</dbReference>
<dbReference type="PROSITE" id="PS50928">
    <property type="entry name" value="ABC_TM1"/>
    <property type="match status" value="1"/>
</dbReference>
<evidence type="ECO:0000256" key="5">
    <source>
        <dbReference type="ARBA" id="ARBA00022989"/>
    </source>
</evidence>
<evidence type="ECO:0000256" key="7">
    <source>
        <dbReference type="RuleBase" id="RU363032"/>
    </source>
</evidence>
<dbReference type="InterPro" id="IPR000515">
    <property type="entry name" value="MetI-like"/>
</dbReference>
<keyword evidence="5 7" id="KW-1133">Transmembrane helix</keyword>
<organism evidence="9 10">
    <name type="scientific">Vallitalea pronyensis</name>
    <dbReference type="NCBI Taxonomy" id="1348613"/>
    <lineage>
        <taxon>Bacteria</taxon>
        <taxon>Bacillati</taxon>
        <taxon>Bacillota</taxon>
        <taxon>Clostridia</taxon>
        <taxon>Lachnospirales</taxon>
        <taxon>Vallitaleaceae</taxon>
        <taxon>Vallitalea</taxon>
    </lineage>
</organism>
<dbReference type="AlphaFoldDB" id="A0A8J8MHN0"/>
<reference evidence="9" key="1">
    <citation type="submission" date="2020-07" db="EMBL/GenBank/DDBJ databases">
        <title>Vallitalea pronyensis genome.</title>
        <authorList>
            <person name="Postec A."/>
        </authorList>
    </citation>
    <scope>NUCLEOTIDE SEQUENCE</scope>
    <source>
        <strain evidence="9">FatNI3</strain>
    </source>
</reference>
<feature type="transmembrane region" description="Helical" evidence="7">
    <location>
        <begin position="253"/>
        <end position="272"/>
    </location>
</feature>
<evidence type="ECO:0000313" key="9">
    <source>
        <dbReference type="EMBL" id="QUI21622.1"/>
    </source>
</evidence>
<keyword evidence="2 7" id="KW-0813">Transport</keyword>
<dbReference type="Gene3D" id="1.10.3720.10">
    <property type="entry name" value="MetI-like"/>
    <property type="match status" value="1"/>
</dbReference>
<evidence type="ECO:0000256" key="4">
    <source>
        <dbReference type="ARBA" id="ARBA00022692"/>
    </source>
</evidence>
<feature type="transmembrane region" description="Helical" evidence="7">
    <location>
        <begin position="149"/>
        <end position="170"/>
    </location>
</feature>
<dbReference type="CDD" id="cd06261">
    <property type="entry name" value="TM_PBP2"/>
    <property type="match status" value="1"/>
</dbReference>
<evidence type="ECO:0000259" key="8">
    <source>
        <dbReference type="PROSITE" id="PS50928"/>
    </source>
</evidence>
<keyword evidence="4 7" id="KW-0812">Transmembrane</keyword>
<accession>A0A8J8MHN0</accession>
<sequence length="287" mass="31785">MIIIPLLFLLIFKYGPMLGNIIAFRRYKPSGSAWGVDWVGLKYFKMFIGDKIFWNAFTNTLVLSFGSLLVNMPIAIIFALLFNELSHKFIKRVVQSSTFFPSLLSTVVIIGIAIEVMSPSTGIINHLLQSVGLIKEPIYFVNDPKYYRIIYILTATWKSTGANAIIYIAALSNVDLTLYDAAMVDGANRWKQTWHITLPAMKNVISVTLILSLGRVLTLGTEKTLLLMTPNNSGVSEIISTYVYNIGIVGNNYSYAAAIGLFNAAVGLILVLSTRAISRKIDDDAIL</sequence>
<evidence type="ECO:0000256" key="3">
    <source>
        <dbReference type="ARBA" id="ARBA00022475"/>
    </source>
</evidence>
<keyword evidence="10" id="KW-1185">Reference proteome</keyword>
<dbReference type="PANTHER" id="PTHR43227:SF11">
    <property type="entry name" value="BLL4140 PROTEIN"/>
    <property type="match status" value="1"/>
</dbReference>
<evidence type="ECO:0000256" key="2">
    <source>
        <dbReference type="ARBA" id="ARBA00022448"/>
    </source>
</evidence>
<dbReference type="GO" id="GO:0005886">
    <property type="term" value="C:plasma membrane"/>
    <property type="evidence" value="ECO:0007669"/>
    <property type="project" value="UniProtKB-SubCell"/>
</dbReference>
<dbReference type="Pfam" id="PF00528">
    <property type="entry name" value="BPD_transp_1"/>
    <property type="match status" value="1"/>
</dbReference>
<dbReference type="KEGG" id="vpy:HZI73_04635"/>
<dbReference type="EMBL" id="CP058649">
    <property type="protein sequence ID" value="QUI21622.1"/>
    <property type="molecule type" value="Genomic_DNA"/>
</dbReference>
<gene>
    <name evidence="9" type="ORF">HZI73_04635</name>
</gene>
<comment type="subcellular location">
    <subcellularLocation>
        <location evidence="1 7">Cell membrane</location>
        <topology evidence="1 7">Multi-pass membrane protein</topology>
    </subcellularLocation>
</comment>
<dbReference type="GO" id="GO:0055085">
    <property type="term" value="P:transmembrane transport"/>
    <property type="evidence" value="ECO:0007669"/>
    <property type="project" value="InterPro"/>
</dbReference>
<keyword evidence="3" id="KW-1003">Cell membrane</keyword>
<proteinExistence type="inferred from homology"/>
<feature type="transmembrane region" description="Helical" evidence="7">
    <location>
        <begin position="6"/>
        <end position="24"/>
    </location>
</feature>
<protein>
    <submittedName>
        <fullName evidence="9">Sugar ABC transporter permease</fullName>
    </submittedName>
</protein>
<name>A0A8J8MHN0_9FIRM</name>
<feature type="domain" description="ABC transmembrane type-1" evidence="8">
    <location>
        <begin position="57"/>
        <end position="274"/>
    </location>
</feature>
<dbReference type="SUPFAM" id="SSF161098">
    <property type="entry name" value="MetI-like"/>
    <property type="match status" value="1"/>
</dbReference>